<name>A0A168NX84_9BACL</name>
<keyword evidence="3" id="KW-1185">Reference proteome</keyword>
<evidence type="ECO:0000313" key="3">
    <source>
        <dbReference type="Proteomes" id="UP000076967"/>
    </source>
</evidence>
<dbReference type="Proteomes" id="UP000076967">
    <property type="component" value="Unassembled WGS sequence"/>
</dbReference>
<comment type="caution">
    <text evidence="2">The sequence shown here is derived from an EMBL/GenBank/DDBJ whole genome shotgun (WGS) entry which is preliminary data.</text>
</comment>
<keyword evidence="1" id="KW-1133">Transmembrane helix</keyword>
<accession>A0A168NX84</accession>
<reference evidence="2 3" key="1">
    <citation type="submission" date="2016-03" db="EMBL/GenBank/DDBJ databases">
        <title>Draft genome sequence of Paenibacillus glacialis DSM 22343.</title>
        <authorList>
            <person name="Shin S.-K."/>
            <person name="Yi H."/>
        </authorList>
    </citation>
    <scope>NUCLEOTIDE SEQUENCE [LARGE SCALE GENOMIC DNA]</scope>
    <source>
        <strain evidence="2 3">DSM 22343</strain>
    </source>
</reference>
<feature type="transmembrane region" description="Helical" evidence="1">
    <location>
        <begin position="965"/>
        <end position="986"/>
    </location>
</feature>
<keyword evidence="1" id="KW-0812">Transmembrane</keyword>
<dbReference type="RefSeq" id="WP_068527904.1">
    <property type="nucleotide sequence ID" value="NZ_LVJH01000002.1"/>
</dbReference>
<organism evidence="2 3">
    <name type="scientific">Paenibacillus glacialis</name>
    <dbReference type="NCBI Taxonomy" id="494026"/>
    <lineage>
        <taxon>Bacteria</taxon>
        <taxon>Bacillati</taxon>
        <taxon>Bacillota</taxon>
        <taxon>Bacilli</taxon>
        <taxon>Bacillales</taxon>
        <taxon>Paenibacillaceae</taxon>
        <taxon>Paenibacillus</taxon>
    </lineage>
</organism>
<evidence type="ECO:0008006" key="4">
    <source>
        <dbReference type="Google" id="ProtNLM"/>
    </source>
</evidence>
<dbReference type="EMBL" id="LVJH01000002">
    <property type="protein sequence ID" value="OAB46183.1"/>
    <property type="molecule type" value="Genomic_DNA"/>
</dbReference>
<evidence type="ECO:0000313" key="2">
    <source>
        <dbReference type="EMBL" id="OAB46183.1"/>
    </source>
</evidence>
<dbReference type="AlphaFoldDB" id="A0A168NX84"/>
<keyword evidence="1" id="KW-0472">Membrane</keyword>
<proteinExistence type="predicted"/>
<dbReference type="STRING" id="494026.PGLA_02015"/>
<gene>
    <name evidence="2" type="ORF">PGLA_02015</name>
</gene>
<sequence length="995" mass="111126">MVKRGLIIVLAILISLSGMEVMAFKRVIVYAEPEEATSDQIVQKRINKVGGMPNVPEPFAMKNWKETAIGYDEFVFDFTKKGEYLPVGWWDRTHQNMDEDTFGLMSYAGKFSQGTDGSQEAINMMAAVLSATLVGIDKSDQNGHDYVKMLQTFFNKDNGENMILNNPSTVSGQTFWYELLPHFLFYALTYYYPDVENMEDIMRSTADKWEEAVQELGGKYGRAEFNYTAFDFHKMQSFSNERWTEPDAAAGVAMLEYMAYSKFGDPKYLKAAELSMDFLERQEDNPLYEVLLYSAPYMAARMNAEQGKQYDVSKMMNWVFDGGSKARNGWGTITERWGDYDAHGLLGSLNDNEGYAFSMNTFAAFGALAPVARYDPRYARDIGKWMLNAANQSRLFYADSIPADHQSGSAWKGDPQHVIPYEGLRKEGNGKTPYASGDPTFYNWGNTDFSLYSGSFAGYLGGLIEETNVEGILKIDTLKTDYFHKEAYPTFLYYNPYESDREVEVTGLGSEPVDLFDSVSGSFIAQDVNDHANIRLAGGRAAVIVIVPAGGDIISEERQMLIDGVFVAPVAKPSINILSFQKRDLVEGTIEVSVETGVPANETIKNITVSFAGKEIFNGATLPDALSFDTTKFGNGFHRLRAELESSSGEKDTAEVELFVRNTSGESILTAGTDELASWMPIDVMPGKAVLKAGKLTVVEENEAGGYGGITSPTFQLDFSRRTFAIIDVESASPQWALQLHVKGEPWGFYVKQDGTETGHFIIDVMSELRRMHPDIPYIGIQDVELWLVVAGQEGAKAVFERVDMFYQDDEPLKEEQWSGLQNAVSMTEWQPVPSMKGGVIIDQDTAVIQEDALLNRGGISSPFMIVDFAKKPSLSVDITSVTNQWSMMLYIRGQNEALILQAPNDQIGHVSYNIRDRLKEAYPQLELDDSVEMQMWFLAEGEEDAKLGIQSFELSYEANSNFKVWLIAGISAAFAAAMLLLVMMWRKRKSSASK</sequence>
<evidence type="ECO:0000256" key="1">
    <source>
        <dbReference type="SAM" id="Phobius"/>
    </source>
</evidence>
<dbReference type="OrthoDB" id="1654671at2"/>
<protein>
    <recommendedName>
        <fullName evidence="4">D-glucuronyl C5-epimerase C-terminal domain-containing protein</fullName>
    </recommendedName>
</protein>